<evidence type="ECO:0000313" key="2">
    <source>
        <dbReference type="Proteomes" id="UP000076842"/>
    </source>
</evidence>
<dbReference type="OrthoDB" id="3266451at2759"/>
<accession>A0A165EG06</accession>
<evidence type="ECO:0000313" key="1">
    <source>
        <dbReference type="EMBL" id="KZT54793.1"/>
    </source>
</evidence>
<dbReference type="Proteomes" id="UP000076842">
    <property type="component" value="Unassembled WGS sequence"/>
</dbReference>
<dbReference type="EMBL" id="KV424007">
    <property type="protein sequence ID" value="KZT54793.1"/>
    <property type="molecule type" value="Genomic_DNA"/>
</dbReference>
<protein>
    <recommendedName>
        <fullName evidence="3">F-box domain-containing protein</fullName>
    </recommendedName>
</protein>
<evidence type="ECO:0008006" key="3">
    <source>
        <dbReference type="Google" id="ProtNLM"/>
    </source>
</evidence>
<name>A0A165EG06_9BASI</name>
<reference evidence="1 2" key="1">
    <citation type="journal article" date="2016" name="Mol. Biol. Evol.">
        <title>Comparative Genomics of Early-Diverging Mushroom-Forming Fungi Provides Insights into the Origins of Lignocellulose Decay Capabilities.</title>
        <authorList>
            <person name="Nagy L.G."/>
            <person name="Riley R."/>
            <person name="Tritt A."/>
            <person name="Adam C."/>
            <person name="Daum C."/>
            <person name="Floudas D."/>
            <person name="Sun H."/>
            <person name="Yadav J.S."/>
            <person name="Pangilinan J."/>
            <person name="Larsson K.H."/>
            <person name="Matsuura K."/>
            <person name="Barry K."/>
            <person name="Labutti K."/>
            <person name="Kuo R."/>
            <person name="Ohm R.A."/>
            <person name="Bhattacharya S.S."/>
            <person name="Shirouzu T."/>
            <person name="Yoshinaga Y."/>
            <person name="Martin F.M."/>
            <person name="Grigoriev I.V."/>
            <person name="Hibbett D.S."/>
        </authorList>
    </citation>
    <scope>NUCLEOTIDE SEQUENCE [LARGE SCALE GENOMIC DNA]</scope>
    <source>
        <strain evidence="1 2">HHB12733</strain>
    </source>
</reference>
<proteinExistence type="predicted"/>
<sequence>MPSVLSPAPIYRIPSELLSIIFELAHADASRRLCDTWWSHIGTRNYARDVMRLLATLCTVSHTWRNLALSLPRLWMVIPIINLQDGPFALEDFVARSSSLPLTVVASGPQEHKYEALQAVTQSHILSRIHRVNIATPHADMGSHGVVATTLTRHFPAMEHVAFADLFGELHSQWIILHAEQLVSMKMDHFFASGLGFPRKVSFARLERLILNVYSPETAPLLTHGVFPLLVELHLGGASTNECPSHPLPSLRLLALRTINFDGYLLTLRFLPIAPSLECIIFTGDKREKERLLAKFCPATETEEEKASPIHAPQLQRLILRGGGQIGDSILKRAMKHRAGSVLPHHDWTIELEHVTILLDE</sequence>
<dbReference type="InParanoid" id="A0A165EG06"/>
<dbReference type="AlphaFoldDB" id="A0A165EG06"/>
<keyword evidence="2" id="KW-1185">Reference proteome</keyword>
<organism evidence="1 2">
    <name type="scientific">Calocera cornea HHB12733</name>
    <dbReference type="NCBI Taxonomy" id="1353952"/>
    <lineage>
        <taxon>Eukaryota</taxon>
        <taxon>Fungi</taxon>
        <taxon>Dikarya</taxon>
        <taxon>Basidiomycota</taxon>
        <taxon>Agaricomycotina</taxon>
        <taxon>Dacrymycetes</taxon>
        <taxon>Dacrymycetales</taxon>
        <taxon>Dacrymycetaceae</taxon>
        <taxon>Calocera</taxon>
    </lineage>
</organism>
<gene>
    <name evidence="1" type="ORF">CALCODRAFT_499388</name>
</gene>